<evidence type="ECO:0000256" key="1">
    <source>
        <dbReference type="ARBA" id="ARBA00004123"/>
    </source>
</evidence>
<dbReference type="Proteomes" id="UP000256601">
    <property type="component" value="Unassembled WGS sequence"/>
</dbReference>
<accession>A0A1D8NCC7</accession>
<feature type="compositionally biased region" description="Basic and acidic residues" evidence="6">
    <location>
        <begin position="242"/>
        <end position="260"/>
    </location>
</feature>
<dbReference type="KEGG" id="yli:2909622"/>
<organism evidence="9 11">
    <name type="scientific">Yarrowia lipolytica</name>
    <name type="common">Candida lipolytica</name>
    <dbReference type="NCBI Taxonomy" id="4952"/>
    <lineage>
        <taxon>Eukaryota</taxon>
        <taxon>Fungi</taxon>
        <taxon>Dikarya</taxon>
        <taxon>Ascomycota</taxon>
        <taxon>Saccharomycotina</taxon>
        <taxon>Dipodascomycetes</taxon>
        <taxon>Dipodascales</taxon>
        <taxon>Dipodascales incertae sedis</taxon>
        <taxon>Yarrowia</taxon>
    </lineage>
</organism>
<dbReference type="VEuPathDB" id="FungiDB:YALI1_C31848g"/>
<dbReference type="Pfam" id="PF10537">
    <property type="entry name" value="WAC_Acf1_DNA_bd"/>
    <property type="match status" value="1"/>
</dbReference>
<comment type="subcellular location">
    <subcellularLocation>
        <location evidence="1 4">Nucleus</location>
    </subcellularLocation>
</comment>
<dbReference type="EMBL" id="KZ859022">
    <property type="protein sequence ID" value="RDW24765.1"/>
    <property type="molecule type" value="Genomic_DNA"/>
</dbReference>
<dbReference type="InterPro" id="IPR013136">
    <property type="entry name" value="WSTF_Acf1_Cbp146"/>
</dbReference>
<dbReference type="InterPro" id="IPR018501">
    <property type="entry name" value="DDT_dom"/>
</dbReference>
<dbReference type="VEuPathDB" id="FungiDB:YALI0_C23056g"/>
<evidence type="ECO:0000259" key="7">
    <source>
        <dbReference type="PROSITE" id="PS50827"/>
    </source>
</evidence>
<feature type="domain" description="WAC" evidence="8">
    <location>
        <begin position="21"/>
        <end position="128"/>
    </location>
</feature>
<dbReference type="eggNOG" id="KOG1245">
    <property type="taxonomic scope" value="Eukaryota"/>
</dbReference>
<feature type="compositionally biased region" description="Basic and acidic residues" evidence="6">
    <location>
        <begin position="691"/>
        <end position="700"/>
    </location>
</feature>
<dbReference type="GeneID" id="2909622"/>
<dbReference type="Pfam" id="PF15613">
    <property type="entry name" value="WSD"/>
    <property type="match status" value="1"/>
</dbReference>
<feature type="compositionally biased region" description="Acidic residues" evidence="6">
    <location>
        <begin position="434"/>
        <end position="456"/>
    </location>
</feature>
<sequence length="970" mass="112364">MVLFKRKAIHFAPPIYVEEDDEVWWIDATGEYFNNYDDYLTRMDFYKQKKFICEVTGHSCLTLFEALKSELHGSKEIMDAFPENLKEPVLRRIQFSTISRLDGLVDTLYGEFKKDFFPGEIVIAIIETATGATERVPAIIREKAKFNSITLDSGDVRPATTKYRLEAVSDPNKVYVCDETQLTRDRKNFTKVTLKTFIKYSAKKENWNGAPWLVRPEYAEKYRIDQTVPVHLTQYRGNPSPEELRKQRTQDRLKAKQARDNEKNDIILQRQKLKMENKEKNAADALIRTLGGLSGLKERDIQVPVSHQNGGGNGGAGLGAKTLATALASVVTERRSPPPKQVIREDLEHRLVGVNPKPVFHFDKLYPSDLTEVSLEVWTFINVYKEVLVLDSFTYDDFIDALRYEGESDLLNEIHCALLSQVVGTNSDSLLVEYPDDISDDEEEEDYDEEEEEEEEEVKKEEQEEEEVKEEEPRGRTRRSSRQIKKEETEEAEEEEEQEEEEEEEEEQEQKNSKSVSPGAENKGANYAVFKGVDWKTRLQRRNFKDGGWQVILIGLLYNLTYYEPWEDFINGCLDVWAAAKAPVSLASARDRYFDLDFTQKVKIIQILCNLIHPTDAIRAYIEECMGRVTELRRDKVDKQREYKIVSDDIRVLENEVKRIELEMEEKKIPEDKDGFEKKAEGNGDNEESEPPSKKSKTDNDELLSTLRTKIQDRQETLKEIIAVINAKDEEIRFADVNRLRLLGKDRFHNRYWWFEGNGIEDAGGSEEEEGTGFTMGRLWVQGPFEEEIKFCLTGDIPQSKREVEGEGYLEDYTKWGYLEHPKELGELIKWLNQWGSREHKLKKELLSVLKKIKASMVSRLEDLGRENELRKEDRKEIKDDEKEVKDENTDEDHQNGASSGDGKDNGETKEDKKENEKNQKENDVDGDDDDEFDRVCSWSNGYAVSKLGHSHYEGPAKKPARKDTKKKKR</sequence>
<dbReference type="PANTHER" id="PTHR32075:SF6">
    <property type="entry name" value="ISWI CHROMATIN-REMODELING COMPLEX SUBUNIT YPL216W-RELATED"/>
    <property type="match status" value="1"/>
</dbReference>
<dbReference type="InterPro" id="IPR028941">
    <property type="entry name" value="WHIM2_dom"/>
</dbReference>
<name>A0A1D8NCC7_YARLL</name>
<feature type="region of interest" description="Disordered" evidence="6">
    <location>
        <begin position="432"/>
        <end position="521"/>
    </location>
</feature>
<feature type="compositionally biased region" description="Basic residues" evidence="6">
    <location>
        <begin position="959"/>
        <end position="970"/>
    </location>
</feature>
<keyword evidence="2 5" id="KW-0175">Coiled coil</keyword>
<feature type="region of interest" description="Disordered" evidence="6">
    <location>
        <begin position="869"/>
        <end position="970"/>
    </location>
</feature>
<dbReference type="PROSITE" id="PS50827">
    <property type="entry name" value="DDT"/>
    <property type="match status" value="1"/>
</dbReference>
<reference evidence="9 11" key="1">
    <citation type="journal article" date="2016" name="PLoS ONE">
        <title>Sequence Assembly of Yarrowia lipolytica Strain W29/CLIB89 Shows Transposable Element Diversity.</title>
        <authorList>
            <person name="Magnan C."/>
            <person name="Yu J."/>
            <person name="Chang I."/>
            <person name="Jahn E."/>
            <person name="Kanomata Y."/>
            <person name="Wu J."/>
            <person name="Zeller M."/>
            <person name="Oakes M."/>
            <person name="Baldi P."/>
            <person name="Sandmeyer S."/>
        </authorList>
    </citation>
    <scope>NUCLEOTIDE SEQUENCE [LARGE SCALE GENOMIC DNA]</scope>
    <source>
        <strain evidence="9">CLIB89</strain>
        <strain evidence="11">CLIB89(W29)</strain>
    </source>
</reference>
<dbReference type="Pfam" id="PF02791">
    <property type="entry name" value="DDT"/>
    <property type="match status" value="1"/>
</dbReference>
<feature type="region of interest" description="Disordered" evidence="6">
    <location>
        <begin position="233"/>
        <end position="260"/>
    </location>
</feature>
<dbReference type="OMA" id="FVEVHCA"/>
<dbReference type="Pfam" id="PF15612">
    <property type="entry name" value="WHIM1"/>
    <property type="match status" value="1"/>
</dbReference>
<keyword evidence="3 4" id="KW-0539">Nucleus</keyword>
<evidence type="ECO:0000313" key="10">
    <source>
        <dbReference type="EMBL" id="RDW24765.1"/>
    </source>
</evidence>
<dbReference type="Proteomes" id="UP000182444">
    <property type="component" value="Chromosome 1C"/>
</dbReference>
<dbReference type="GO" id="GO:0000785">
    <property type="term" value="C:chromatin"/>
    <property type="evidence" value="ECO:0007669"/>
    <property type="project" value="UniProtKB-ARBA"/>
</dbReference>
<feature type="compositionally biased region" description="Basic and acidic residues" evidence="6">
    <location>
        <begin position="869"/>
        <end position="895"/>
    </location>
</feature>
<protein>
    <submittedName>
        <fullName evidence="10">ATP-utilizing chromatin assembly and remodelling N-terminal-domain-containing protein</fullName>
    </submittedName>
</protein>
<feature type="compositionally biased region" description="Basic and acidic residues" evidence="6">
    <location>
        <begin position="902"/>
        <end position="924"/>
    </location>
</feature>
<feature type="compositionally biased region" description="Acidic residues" evidence="6">
    <location>
        <begin position="489"/>
        <end position="508"/>
    </location>
</feature>
<evidence type="ECO:0000256" key="6">
    <source>
        <dbReference type="SAM" id="MobiDB-lite"/>
    </source>
</evidence>
<dbReference type="GO" id="GO:0031509">
    <property type="term" value="P:subtelomeric heterochromatin formation"/>
    <property type="evidence" value="ECO:0007669"/>
    <property type="project" value="TreeGrafter"/>
</dbReference>
<feature type="coiled-coil region" evidence="5">
    <location>
        <begin position="636"/>
        <end position="663"/>
    </location>
</feature>
<evidence type="ECO:0000313" key="12">
    <source>
        <dbReference type="Proteomes" id="UP000256601"/>
    </source>
</evidence>
<feature type="compositionally biased region" description="Basic and acidic residues" evidence="6">
    <location>
        <begin position="671"/>
        <end position="682"/>
    </location>
</feature>
<dbReference type="EMBL" id="CP017555">
    <property type="protein sequence ID" value="AOW03288.1"/>
    <property type="molecule type" value="Genomic_DNA"/>
</dbReference>
<feature type="domain" description="DDT" evidence="7">
    <location>
        <begin position="368"/>
        <end position="428"/>
    </location>
</feature>
<evidence type="ECO:0000256" key="4">
    <source>
        <dbReference type="PROSITE-ProRule" id="PRU00475"/>
    </source>
</evidence>
<dbReference type="GO" id="GO:0000781">
    <property type="term" value="C:chromosome, telomeric region"/>
    <property type="evidence" value="ECO:0007669"/>
    <property type="project" value="GOC"/>
</dbReference>
<evidence type="ECO:0000256" key="2">
    <source>
        <dbReference type="ARBA" id="ARBA00023054"/>
    </source>
</evidence>
<dbReference type="AlphaFoldDB" id="A0A1D8NCC7"/>
<evidence type="ECO:0000256" key="5">
    <source>
        <dbReference type="SAM" id="Coils"/>
    </source>
</evidence>
<evidence type="ECO:0000256" key="3">
    <source>
        <dbReference type="ARBA" id="ARBA00023242"/>
    </source>
</evidence>
<gene>
    <name evidence="10" type="ORF">B0I71DRAFT_121081</name>
    <name evidence="9" type="ORF">YALI1_C31848g</name>
</gene>
<proteinExistence type="predicted"/>
<dbReference type="GO" id="GO:0005634">
    <property type="term" value="C:nucleus"/>
    <property type="evidence" value="ECO:0007669"/>
    <property type="project" value="UniProtKB-SubCell"/>
</dbReference>
<evidence type="ECO:0000259" key="8">
    <source>
        <dbReference type="PROSITE" id="PS51136"/>
    </source>
</evidence>
<feature type="region of interest" description="Disordered" evidence="6">
    <location>
        <begin position="671"/>
        <end position="702"/>
    </location>
</feature>
<dbReference type="PANTHER" id="PTHR32075">
    <property type="entry name" value="ISWI CHROMATIN-REMODELING COMPLEX SUBUNIT YPL216W-RELATED"/>
    <property type="match status" value="1"/>
</dbReference>
<dbReference type="InterPro" id="IPR028942">
    <property type="entry name" value="WHIM1_dom"/>
</dbReference>
<dbReference type="PROSITE" id="PS51136">
    <property type="entry name" value="WAC"/>
    <property type="match status" value="1"/>
</dbReference>
<reference evidence="10 12" key="2">
    <citation type="submission" date="2018-07" db="EMBL/GenBank/DDBJ databases">
        <title>Draft Genome Assemblies for Five Robust Yarrowia lipolytica Strains Exhibiting High Lipid Production and Pentose Sugar Utilization and Sugar Alcohol Secretion from Undetoxified Lignocellulosic Biomass Hydrolysates.</title>
        <authorList>
            <consortium name="DOE Joint Genome Institute"/>
            <person name="Walker C."/>
            <person name="Ryu S."/>
            <person name="Na H."/>
            <person name="Zane M."/>
            <person name="LaButti K."/>
            <person name="Lipzen A."/>
            <person name="Haridas S."/>
            <person name="Barry K."/>
            <person name="Grigoriev I.V."/>
            <person name="Quarterman J."/>
            <person name="Slininger P."/>
            <person name="Dien B."/>
            <person name="Trinh C.T."/>
        </authorList>
    </citation>
    <scope>NUCLEOTIDE SEQUENCE [LARGE SCALE GENOMIC DNA]</scope>
    <source>
        <strain evidence="10 12">YB392</strain>
    </source>
</reference>
<evidence type="ECO:0000313" key="11">
    <source>
        <dbReference type="Proteomes" id="UP000182444"/>
    </source>
</evidence>
<evidence type="ECO:0000313" key="9">
    <source>
        <dbReference type="EMBL" id="AOW03288.1"/>
    </source>
</evidence>